<evidence type="ECO:0000259" key="14">
    <source>
        <dbReference type="PROSITE" id="PS50885"/>
    </source>
</evidence>
<dbReference type="InterPro" id="IPR003660">
    <property type="entry name" value="HAMP_dom"/>
</dbReference>
<dbReference type="Pfam" id="PF00672">
    <property type="entry name" value="HAMP"/>
    <property type="match status" value="1"/>
</dbReference>
<dbReference type="Pfam" id="PF00512">
    <property type="entry name" value="HisKA"/>
    <property type="match status" value="1"/>
</dbReference>
<evidence type="ECO:0000256" key="2">
    <source>
        <dbReference type="ARBA" id="ARBA00004141"/>
    </source>
</evidence>
<evidence type="ECO:0000256" key="11">
    <source>
        <dbReference type="ARBA" id="ARBA00023136"/>
    </source>
</evidence>
<dbReference type="InterPro" id="IPR005467">
    <property type="entry name" value="His_kinase_dom"/>
</dbReference>
<evidence type="ECO:0000313" key="15">
    <source>
        <dbReference type="EMBL" id="KAA0016364.1"/>
    </source>
</evidence>
<evidence type="ECO:0000256" key="1">
    <source>
        <dbReference type="ARBA" id="ARBA00000085"/>
    </source>
</evidence>
<dbReference type="EMBL" id="VLNY01000028">
    <property type="protein sequence ID" value="KAA0016364.1"/>
    <property type="molecule type" value="Genomic_DNA"/>
</dbReference>
<feature type="transmembrane region" description="Helical" evidence="12">
    <location>
        <begin position="134"/>
        <end position="152"/>
    </location>
</feature>
<evidence type="ECO:0000256" key="10">
    <source>
        <dbReference type="ARBA" id="ARBA00023012"/>
    </source>
</evidence>
<evidence type="ECO:0000256" key="9">
    <source>
        <dbReference type="ARBA" id="ARBA00022989"/>
    </source>
</evidence>
<dbReference type="Pfam" id="PF02518">
    <property type="entry name" value="HATPase_c"/>
    <property type="match status" value="1"/>
</dbReference>
<dbReference type="PANTHER" id="PTHR45436:SF15">
    <property type="entry name" value="SENSOR HISTIDINE KINASE CUSS"/>
    <property type="match status" value="1"/>
</dbReference>
<dbReference type="InterPro" id="IPR003594">
    <property type="entry name" value="HATPase_dom"/>
</dbReference>
<comment type="subcellular location">
    <subcellularLocation>
        <location evidence="3">Cell membrane</location>
    </subcellularLocation>
    <subcellularLocation>
        <location evidence="2">Membrane</location>
        <topology evidence="2">Multi-pass membrane protein</topology>
    </subcellularLocation>
</comment>
<dbReference type="Gene3D" id="1.10.287.130">
    <property type="match status" value="1"/>
</dbReference>
<dbReference type="SMART" id="SM00388">
    <property type="entry name" value="HisKA"/>
    <property type="match status" value="1"/>
</dbReference>
<dbReference type="CDD" id="cd06225">
    <property type="entry name" value="HAMP"/>
    <property type="match status" value="1"/>
</dbReference>
<keyword evidence="11 12" id="KW-0472">Membrane</keyword>
<accession>A0A5A7S4U1</accession>
<comment type="catalytic activity">
    <reaction evidence="1">
        <text>ATP + protein L-histidine = ADP + protein N-phospho-L-histidine.</text>
        <dbReference type="EC" id="2.7.13.3"/>
    </reaction>
</comment>
<dbReference type="Gene3D" id="6.10.340.10">
    <property type="match status" value="1"/>
</dbReference>
<keyword evidence="7 12" id="KW-0812">Transmembrane</keyword>
<proteinExistence type="predicted"/>
<dbReference type="Gene3D" id="3.30.565.10">
    <property type="entry name" value="Histidine kinase-like ATPase, C-terminal domain"/>
    <property type="match status" value="1"/>
</dbReference>
<sequence>MAAATLATSLFGIPLALFVAHYYRADETAELERAADAAAIDVAADLFHGRSPGELPAPESGTSLALFAADGHLLQGKGPSTADPVVRQALDDNAVRQTSTGGQLIVAVPLADGFHAAYAVRAATSNTEVYPRILITWLLMLTLDGLVLLATWRLARRQARRLADPLEHLSHAAYRLGDGDFSVRTQPSGIPEIDSAGAALDRTAERIGDLVDRERAITANASHQLRTPLTGLRLGLEAALDSPTSDPHQALVDALAVTDRLDHTIDDLITLARDTTRSTEPLPVGALLDEIRTTWHGRLAQTGRPLQVGADTDLPPSSASTAAIRQILAVLIDNAAVHGLGTVTVHARDTNNSVAIDVTDEGTQLHRDESTLFQRGTTHGHGIGLPLARSLAEAEGGRLRLSTRIPTTFTLFLPAAPPLPPDDVT</sequence>
<evidence type="ECO:0000259" key="13">
    <source>
        <dbReference type="PROSITE" id="PS50109"/>
    </source>
</evidence>
<evidence type="ECO:0000256" key="6">
    <source>
        <dbReference type="ARBA" id="ARBA00022679"/>
    </source>
</evidence>
<evidence type="ECO:0000256" key="4">
    <source>
        <dbReference type="ARBA" id="ARBA00012438"/>
    </source>
</evidence>
<dbReference type="InterPro" id="IPR050428">
    <property type="entry name" value="TCS_sensor_his_kinase"/>
</dbReference>
<keyword evidence="9 12" id="KW-1133">Transmembrane helix</keyword>
<dbReference type="PROSITE" id="PS50885">
    <property type="entry name" value="HAMP"/>
    <property type="match status" value="1"/>
</dbReference>
<name>A0A5A7S4U1_9NOCA</name>
<dbReference type="InterPro" id="IPR003661">
    <property type="entry name" value="HisK_dim/P_dom"/>
</dbReference>
<evidence type="ECO:0000256" key="12">
    <source>
        <dbReference type="SAM" id="Phobius"/>
    </source>
</evidence>
<evidence type="ECO:0000313" key="16">
    <source>
        <dbReference type="Proteomes" id="UP000322244"/>
    </source>
</evidence>
<evidence type="ECO:0000256" key="8">
    <source>
        <dbReference type="ARBA" id="ARBA00022777"/>
    </source>
</evidence>
<keyword evidence="8 15" id="KW-0418">Kinase</keyword>
<dbReference type="CDD" id="cd00082">
    <property type="entry name" value="HisKA"/>
    <property type="match status" value="1"/>
</dbReference>
<dbReference type="EC" id="2.7.13.3" evidence="4"/>
<comment type="caution">
    <text evidence="15">The sequence shown here is derived from an EMBL/GenBank/DDBJ whole genome shotgun (WGS) entry which is preliminary data.</text>
</comment>
<dbReference type="Proteomes" id="UP000322244">
    <property type="component" value="Unassembled WGS sequence"/>
</dbReference>
<keyword evidence="5" id="KW-0597">Phosphoprotein</keyword>
<organism evidence="15 16">
    <name type="scientific">Antrihabitans cavernicola</name>
    <dbReference type="NCBI Taxonomy" id="2495913"/>
    <lineage>
        <taxon>Bacteria</taxon>
        <taxon>Bacillati</taxon>
        <taxon>Actinomycetota</taxon>
        <taxon>Actinomycetes</taxon>
        <taxon>Mycobacteriales</taxon>
        <taxon>Nocardiaceae</taxon>
        <taxon>Antrihabitans</taxon>
    </lineage>
</organism>
<dbReference type="SMART" id="SM00387">
    <property type="entry name" value="HATPase_c"/>
    <property type="match status" value="1"/>
</dbReference>
<dbReference type="SMART" id="SM00304">
    <property type="entry name" value="HAMP"/>
    <property type="match status" value="1"/>
</dbReference>
<feature type="domain" description="HAMP" evidence="14">
    <location>
        <begin position="160"/>
        <end position="212"/>
    </location>
</feature>
<dbReference type="SUPFAM" id="SSF55874">
    <property type="entry name" value="ATPase domain of HSP90 chaperone/DNA topoisomerase II/histidine kinase"/>
    <property type="match status" value="1"/>
</dbReference>
<dbReference type="PANTHER" id="PTHR45436">
    <property type="entry name" value="SENSOR HISTIDINE KINASE YKOH"/>
    <property type="match status" value="1"/>
</dbReference>
<dbReference type="InterPro" id="IPR036097">
    <property type="entry name" value="HisK_dim/P_sf"/>
</dbReference>
<protein>
    <recommendedName>
        <fullName evidence="4">histidine kinase</fullName>
        <ecNumber evidence="4">2.7.13.3</ecNumber>
    </recommendedName>
</protein>
<dbReference type="SUPFAM" id="SSF47384">
    <property type="entry name" value="Homodimeric domain of signal transducing histidine kinase"/>
    <property type="match status" value="1"/>
</dbReference>
<keyword evidence="6" id="KW-0808">Transferase</keyword>
<feature type="domain" description="Histidine kinase" evidence="13">
    <location>
        <begin position="220"/>
        <end position="417"/>
    </location>
</feature>
<dbReference type="GO" id="GO:0000155">
    <property type="term" value="F:phosphorelay sensor kinase activity"/>
    <property type="evidence" value="ECO:0007669"/>
    <property type="project" value="InterPro"/>
</dbReference>
<evidence type="ECO:0000256" key="5">
    <source>
        <dbReference type="ARBA" id="ARBA00022553"/>
    </source>
</evidence>
<dbReference type="InterPro" id="IPR036890">
    <property type="entry name" value="HATPase_C_sf"/>
</dbReference>
<keyword evidence="10" id="KW-0902">Two-component regulatory system</keyword>
<dbReference type="AlphaFoldDB" id="A0A5A7S4U1"/>
<reference evidence="15 16" key="1">
    <citation type="submission" date="2019-07" db="EMBL/GenBank/DDBJ databases">
        <title>Rhodococcus cavernicolus sp. nov., isolated from a cave.</title>
        <authorList>
            <person name="Lee S.D."/>
        </authorList>
    </citation>
    <scope>NUCLEOTIDE SEQUENCE [LARGE SCALE GENOMIC DNA]</scope>
    <source>
        <strain evidence="15 16">C1-24</strain>
    </source>
</reference>
<dbReference type="PROSITE" id="PS50109">
    <property type="entry name" value="HIS_KIN"/>
    <property type="match status" value="1"/>
</dbReference>
<evidence type="ECO:0000256" key="7">
    <source>
        <dbReference type="ARBA" id="ARBA00022692"/>
    </source>
</evidence>
<dbReference type="GO" id="GO:0005886">
    <property type="term" value="C:plasma membrane"/>
    <property type="evidence" value="ECO:0007669"/>
    <property type="project" value="UniProtKB-SubCell"/>
</dbReference>
<gene>
    <name evidence="15" type="ORF">FOY51_26420</name>
</gene>
<keyword evidence="16" id="KW-1185">Reference proteome</keyword>
<dbReference type="OrthoDB" id="5499837at2"/>
<evidence type="ECO:0000256" key="3">
    <source>
        <dbReference type="ARBA" id="ARBA00004236"/>
    </source>
</evidence>